<comment type="caution">
    <text evidence="1">The sequence shown here is derived from an EMBL/GenBank/DDBJ whole genome shotgun (WGS) entry which is preliminary data.</text>
</comment>
<dbReference type="STRING" id="1774968.AUC68_13740"/>
<gene>
    <name evidence="1" type="ORF">AUC68_13740</name>
</gene>
<sequence>MILIAPRVAGAEPTDITVRVLSKDAKFVGSSMGGARVVLRDADTGAILAEGVTSGGTGDTKVLMHADGGRRATLSSDDAAKFDATIDIDEPRLIEVEILGPLGQRQSANRVTVTQWAVPGEHITGGDGWLIELPGYVVDVLAPPAHMKLPAETAKVDLRANVSLMCGCPITPGGLWDADELAVKALITRNGEKLPPLDLAYDGQPSQFAGTMTVDQPGLYDVTVYAHNPRTGNTGLDRTTFIVAK</sequence>
<proteinExistence type="predicted"/>
<evidence type="ECO:0000313" key="2">
    <source>
        <dbReference type="Proteomes" id="UP000094501"/>
    </source>
</evidence>
<dbReference type="EMBL" id="LPWG01000003">
    <property type="protein sequence ID" value="ODS00990.1"/>
    <property type="molecule type" value="Genomic_DNA"/>
</dbReference>
<protein>
    <submittedName>
        <fullName evidence="1">Uncharacterized protein</fullName>
    </submittedName>
</protein>
<keyword evidence="2" id="KW-1185">Reference proteome</keyword>
<reference evidence="1 2" key="1">
    <citation type="journal article" date="2016" name="Environ. Microbiol.">
        <title>New Methyloceanibacter diversity from North Sea sediments includes methanotroph containing solely the soluble methane monooxygenase.</title>
        <authorList>
            <person name="Vekeman B."/>
            <person name="Kerckhof F.M."/>
            <person name="Cremers G."/>
            <person name="de Vos P."/>
            <person name="Vandamme P."/>
            <person name="Boon N."/>
            <person name="Op den Camp H.J."/>
            <person name="Heylen K."/>
        </authorList>
    </citation>
    <scope>NUCLEOTIDE SEQUENCE [LARGE SCALE GENOMIC DNA]</scope>
    <source>
        <strain evidence="1 2">R-67174</strain>
    </source>
</reference>
<dbReference type="AlphaFoldDB" id="A0A1E3W5J4"/>
<name>A0A1E3W5J4_9HYPH</name>
<accession>A0A1E3W5J4</accession>
<dbReference type="Proteomes" id="UP000094501">
    <property type="component" value="Unassembled WGS sequence"/>
</dbReference>
<evidence type="ECO:0000313" key="1">
    <source>
        <dbReference type="EMBL" id="ODS00990.1"/>
    </source>
</evidence>
<organism evidence="1 2">
    <name type="scientific">Methyloceanibacter methanicus</name>
    <dbReference type="NCBI Taxonomy" id="1774968"/>
    <lineage>
        <taxon>Bacteria</taxon>
        <taxon>Pseudomonadati</taxon>
        <taxon>Pseudomonadota</taxon>
        <taxon>Alphaproteobacteria</taxon>
        <taxon>Hyphomicrobiales</taxon>
        <taxon>Hyphomicrobiaceae</taxon>
        <taxon>Methyloceanibacter</taxon>
    </lineage>
</organism>